<accession>A0AAF0CUB0</accession>
<dbReference type="KEGG" id="vie:OL234_07700"/>
<dbReference type="RefSeq" id="WP_275468665.1">
    <property type="nucleotide sequence ID" value="NZ_CP110232.1"/>
</dbReference>
<dbReference type="GO" id="GO:0005737">
    <property type="term" value="C:cytoplasm"/>
    <property type="evidence" value="ECO:0007669"/>
    <property type="project" value="TreeGrafter"/>
</dbReference>
<dbReference type="PANTHER" id="PTHR43830:SF3">
    <property type="entry name" value="PROTEIN PSP1"/>
    <property type="match status" value="1"/>
</dbReference>
<protein>
    <submittedName>
        <fullName evidence="2">Stage 0 sporulation family protein</fullName>
    </submittedName>
</protein>
<evidence type="ECO:0000313" key="3">
    <source>
        <dbReference type="Proteomes" id="UP001179647"/>
    </source>
</evidence>
<sequence>MVEVVGVRFRSAGHIYYFSSNNEEYAYNEKVLVETQQSKQLGQVAIPNQELDPKDVPDELKPIIKKASFEDIAKEVKNQADAEAAKSVAKAKINEHELEMKLIHVEYAFDRSKMIFQFTADGRIDFRGLVKDLAAIFKTRIELRQIGVRDEAKLLGGIGPCGRQLCCSTFLGDFIPVSIKMAKDQNLSLNQTKISGLCGRLMCCLKYENDIYEEAKRELPDYGTEMLTPEGRGRVIGLNLLDRVLKIKLYGKDVTIDYDYDELKEFAEKQEAAKAASGKKEEANG</sequence>
<proteinExistence type="predicted"/>
<dbReference type="PANTHER" id="PTHR43830">
    <property type="entry name" value="PROTEIN PSP1"/>
    <property type="match status" value="1"/>
</dbReference>
<dbReference type="InterPro" id="IPR007557">
    <property type="entry name" value="PSP1_C"/>
</dbReference>
<keyword evidence="3" id="KW-1185">Reference proteome</keyword>
<reference evidence="2" key="1">
    <citation type="submission" date="2022-10" db="EMBL/GenBank/DDBJ databases">
        <title>Vagococcus sp. isolated from poultry meat.</title>
        <authorList>
            <person name="Johansson P."/>
            <person name="Bjorkroth J."/>
        </authorList>
    </citation>
    <scope>NUCLEOTIDE SEQUENCE</scope>
    <source>
        <strain evidence="2">STAA11</strain>
    </source>
</reference>
<dbReference type="EMBL" id="CP110232">
    <property type="protein sequence ID" value="WEG72862.1"/>
    <property type="molecule type" value="Genomic_DNA"/>
</dbReference>
<dbReference type="InterPro" id="IPR047767">
    <property type="entry name" value="PSP1-like"/>
</dbReference>
<evidence type="ECO:0000259" key="1">
    <source>
        <dbReference type="PROSITE" id="PS51411"/>
    </source>
</evidence>
<feature type="domain" description="PSP1 C-terminal" evidence="1">
    <location>
        <begin position="61"/>
        <end position="146"/>
    </location>
</feature>
<evidence type="ECO:0000313" key="2">
    <source>
        <dbReference type="EMBL" id="WEG72862.1"/>
    </source>
</evidence>
<dbReference type="PROSITE" id="PS51411">
    <property type="entry name" value="PSP1_C"/>
    <property type="match status" value="1"/>
</dbReference>
<dbReference type="Pfam" id="PF04468">
    <property type="entry name" value="PSP1"/>
    <property type="match status" value="1"/>
</dbReference>
<dbReference type="Proteomes" id="UP001179647">
    <property type="component" value="Chromosome"/>
</dbReference>
<name>A0AAF0CUB0_9ENTE</name>
<dbReference type="AlphaFoldDB" id="A0AAF0CUB0"/>
<organism evidence="2 3">
    <name type="scientific">Vagococcus intermedius</name>
    <dbReference type="NCBI Taxonomy" id="2991418"/>
    <lineage>
        <taxon>Bacteria</taxon>
        <taxon>Bacillati</taxon>
        <taxon>Bacillota</taxon>
        <taxon>Bacilli</taxon>
        <taxon>Lactobacillales</taxon>
        <taxon>Enterococcaceae</taxon>
        <taxon>Vagococcus</taxon>
    </lineage>
</organism>
<gene>
    <name evidence="2" type="ORF">OL234_07700</name>
</gene>
<dbReference type="NCBIfam" id="NF041131">
    <property type="entry name" value="RicT_YaaT_fam"/>
    <property type="match status" value="1"/>
</dbReference>